<sequence length="87" mass="9554">MAKSTNIGFAPIFSSLLIMMLIAESRPTPTVADPICNTIHAVQQGETCTSIAQKFSLDQRHFLEINPNINCNFIFVGQWVCVVGTVI</sequence>
<gene>
    <name evidence="5" type="ORF">VNO77_05070</name>
</gene>
<evidence type="ECO:0000313" key="6">
    <source>
        <dbReference type="Proteomes" id="UP001367508"/>
    </source>
</evidence>
<protein>
    <recommendedName>
        <fullName evidence="4">LysM domain-containing protein</fullName>
    </recommendedName>
</protein>
<dbReference type="Gene3D" id="3.10.350.10">
    <property type="entry name" value="LysM domain"/>
    <property type="match status" value="1"/>
</dbReference>
<dbReference type="GO" id="GO:0008061">
    <property type="term" value="F:chitin binding"/>
    <property type="evidence" value="ECO:0007669"/>
    <property type="project" value="UniProtKB-KW"/>
</dbReference>
<feature type="domain" description="LysM" evidence="4">
    <location>
        <begin position="38"/>
        <end position="82"/>
    </location>
</feature>
<dbReference type="SMART" id="SM00257">
    <property type="entry name" value="LysM"/>
    <property type="match status" value="1"/>
</dbReference>
<evidence type="ECO:0000256" key="2">
    <source>
        <dbReference type="ARBA" id="ARBA00023026"/>
    </source>
</evidence>
<accession>A0AAN9R5B0</accession>
<evidence type="ECO:0000256" key="1">
    <source>
        <dbReference type="ARBA" id="ARBA00022669"/>
    </source>
</evidence>
<keyword evidence="1" id="KW-0147">Chitin-binding</keyword>
<feature type="signal peptide" evidence="3">
    <location>
        <begin position="1"/>
        <end position="32"/>
    </location>
</feature>
<reference evidence="5 6" key="1">
    <citation type="submission" date="2024-01" db="EMBL/GenBank/DDBJ databases">
        <title>The genomes of 5 underutilized Papilionoideae crops provide insights into root nodulation and disease resistanc.</title>
        <authorList>
            <person name="Jiang F."/>
        </authorList>
    </citation>
    <scope>NUCLEOTIDE SEQUENCE [LARGE SCALE GENOMIC DNA]</scope>
    <source>
        <strain evidence="5">LVBAO_FW01</strain>
        <tissue evidence="5">Leaves</tissue>
    </source>
</reference>
<dbReference type="AlphaFoldDB" id="A0AAN9R5B0"/>
<dbReference type="PROSITE" id="PS51782">
    <property type="entry name" value="LYSM"/>
    <property type="match status" value="1"/>
</dbReference>
<dbReference type="SUPFAM" id="SSF54106">
    <property type="entry name" value="LysM domain"/>
    <property type="match status" value="1"/>
</dbReference>
<comment type="caution">
    <text evidence="5">The sequence shown here is derived from an EMBL/GenBank/DDBJ whole genome shotgun (WGS) entry which is preliminary data.</text>
</comment>
<feature type="chain" id="PRO_5042934090" description="LysM domain-containing protein" evidence="3">
    <location>
        <begin position="33"/>
        <end position="87"/>
    </location>
</feature>
<dbReference type="Proteomes" id="UP001367508">
    <property type="component" value="Unassembled WGS sequence"/>
</dbReference>
<dbReference type="PANTHER" id="PTHR34997:SF1">
    <property type="entry name" value="PEPTIDOGLYCAN-BINDING LYSIN DOMAIN"/>
    <property type="match status" value="1"/>
</dbReference>
<organism evidence="5 6">
    <name type="scientific">Canavalia gladiata</name>
    <name type="common">Sword bean</name>
    <name type="synonym">Dolichos gladiatus</name>
    <dbReference type="NCBI Taxonomy" id="3824"/>
    <lineage>
        <taxon>Eukaryota</taxon>
        <taxon>Viridiplantae</taxon>
        <taxon>Streptophyta</taxon>
        <taxon>Embryophyta</taxon>
        <taxon>Tracheophyta</taxon>
        <taxon>Spermatophyta</taxon>
        <taxon>Magnoliopsida</taxon>
        <taxon>eudicotyledons</taxon>
        <taxon>Gunneridae</taxon>
        <taxon>Pentapetalae</taxon>
        <taxon>rosids</taxon>
        <taxon>fabids</taxon>
        <taxon>Fabales</taxon>
        <taxon>Fabaceae</taxon>
        <taxon>Papilionoideae</taxon>
        <taxon>50 kb inversion clade</taxon>
        <taxon>NPAAA clade</taxon>
        <taxon>indigoferoid/millettioid clade</taxon>
        <taxon>Phaseoleae</taxon>
        <taxon>Canavalia</taxon>
    </lineage>
</organism>
<dbReference type="CDD" id="cd00118">
    <property type="entry name" value="LysM"/>
    <property type="match status" value="1"/>
</dbReference>
<keyword evidence="3" id="KW-0732">Signal</keyword>
<dbReference type="InterPro" id="IPR036779">
    <property type="entry name" value="LysM_dom_sf"/>
</dbReference>
<keyword evidence="6" id="KW-1185">Reference proteome</keyword>
<dbReference type="InterPro" id="IPR018392">
    <property type="entry name" value="LysM"/>
</dbReference>
<dbReference type="EMBL" id="JAYMYQ010000001">
    <property type="protein sequence ID" value="KAK7362945.1"/>
    <property type="molecule type" value="Genomic_DNA"/>
</dbReference>
<evidence type="ECO:0000313" key="5">
    <source>
        <dbReference type="EMBL" id="KAK7362945.1"/>
    </source>
</evidence>
<evidence type="ECO:0000256" key="3">
    <source>
        <dbReference type="SAM" id="SignalP"/>
    </source>
</evidence>
<name>A0AAN9R5B0_CANGL</name>
<dbReference type="PANTHER" id="PTHR34997">
    <property type="entry name" value="AM15"/>
    <property type="match status" value="1"/>
</dbReference>
<proteinExistence type="predicted"/>
<dbReference type="InterPro" id="IPR052210">
    <property type="entry name" value="LysM1-like"/>
</dbReference>
<keyword evidence="2" id="KW-0843">Virulence</keyword>
<evidence type="ECO:0000259" key="4">
    <source>
        <dbReference type="PROSITE" id="PS51782"/>
    </source>
</evidence>
<dbReference type="Pfam" id="PF01476">
    <property type="entry name" value="LysM"/>
    <property type="match status" value="1"/>
</dbReference>